<name>A0A087CD01_9BIFI</name>
<reference evidence="3 4" key="1">
    <citation type="submission" date="2014-03" db="EMBL/GenBank/DDBJ databases">
        <title>Genomics of Bifidobacteria.</title>
        <authorList>
            <person name="Ventura M."/>
            <person name="Milani C."/>
            <person name="Lugli G.A."/>
        </authorList>
    </citation>
    <scope>NUCLEOTIDE SEQUENCE [LARGE SCALE GENOMIC DNA]</scope>
    <source>
        <strain evidence="3 4">LMG 21775</strain>
    </source>
</reference>
<dbReference type="GO" id="GO:0003871">
    <property type="term" value="F:5-methyltetrahydropteroyltriglutamate-homocysteine S-methyltransferase activity"/>
    <property type="evidence" value="ECO:0007669"/>
    <property type="project" value="InterPro"/>
</dbReference>
<gene>
    <name evidence="3" type="ORF">BPSY_1556</name>
</gene>
<dbReference type="GO" id="GO:0009086">
    <property type="term" value="P:methionine biosynthetic process"/>
    <property type="evidence" value="ECO:0007669"/>
    <property type="project" value="InterPro"/>
</dbReference>
<feature type="compositionally biased region" description="Basic residues" evidence="1">
    <location>
        <begin position="20"/>
        <end position="29"/>
    </location>
</feature>
<feature type="domain" description="Cobalamin-independent methionine synthase MetE C-terminal/archaeal" evidence="2">
    <location>
        <begin position="227"/>
        <end position="432"/>
    </location>
</feature>
<evidence type="ECO:0000256" key="1">
    <source>
        <dbReference type="SAM" id="MobiDB-lite"/>
    </source>
</evidence>
<comment type="caution">
    <text evidence="3">The sequence shown here is derived from an EMBL/GenBank/DDBJ whole genome shotgun (WGS) entry which is preliminary data.</text>
</comment>
<dbReference type="InterPro" id="IPR002629">
    <property type="entry name" value="Met_Synth_C/arc"/>
</dbReference>
<sequence length="455" mass="50243">MASTAPHGGPSPLCATIRRGPARSGKRRTASWPDMLREGSKSPIVGCMLHNDDHILVSHAGSLPRSKQLIEANAARQFAEDGFTLNHTPEFDALETAAVDEVVRHQREVGVDIPNDGEYGKAMSSSVDYGAWWNYISQRVSGLRISKSDPFDATPVRSTPGHLRYTTFPDRRDWTRFHDVYSDPDGGVLVGKTATAYPSVVGPLTYIGQDAVNEDIRNLQAALRREGFPTGFITAVSPGSAARVGNEYYSSDEELLFAWADVLHEEYKAITDAGLELQIDDPSIAEGFDQINPEPSIEDYRNFIQPRIEAMNHALRGIPEELVRFHVCWGSWHGPHTTDIPFEAIIDKVLQINAGGYTFEAANVRHEHEWRVWEDHKLPEGKVIIPGVVTHSTNVIEHPRLVADRIERFAGLVGKENVIASTDCGLGGRVHPHIAWAKLETLAKGAALASEELWG</sequence>
<dbReference type="SUPFAM" id="SSF51726">
    <property type="entry name" value="UROD/MetE-like"/>
    <property type="match status" value="1"/>
</dbReference>
<dbReference type="Gene3D" id="3.20.20.210">
    <property type="match status" value="1"/>
</dbReference>
<feature type="region of interest" description="Disordered" evidence="1">
    <location>
        <begin position="1"/>
        <end position="31"/>
    </location>
</feature>
<accession>A0A087CD01</accession>
<evidence type="ECO:0000259" key="2">
    <source>
        <dbReference type="Pfam" id="PF01717"/>
    </source>
</evidence>
<dbReference type="PANTHER" id="PTHR43844">
    <property type="entry name" value="METHIONINE SYNTHASE"/>
    <property type="match status" value="1"/>
</dbReference>
<protein>
    <submittedName>
        <fullName evidence="3">Methionine synthase II</fullName>
    </submittedName>
</protein>
<keyword evidence="4" id="KW-1185">Reference proteome</keyword>
<evidence type="ECO:0000313" key="4">
    <source>
        <dbReference type="Proteomes" id="UP000029050"/>
    </source>
</evidence>
<dbReference type="STRING" id="218140.BPSY_1556"/>
<evidence type="ECO:0000313" key="3">
    <source>
        <dbReference type="EMBL" id="KFI81151.1"/>
    </source>
</evidence>
<dbReference type="GO" id="GO:0008270">
    <property type="term" value="F:zinc ion binding"/>
    <property type="evidence" value="ECO:0007669"/>
    <property type="project" value="InterPro"/>
</dbReference>
<dbReference type="CDD" id="cd03311">
    <property type="entry name" value="CIMS_C_terminal_like"/>
    <property type="match status" value="1"/>
</dbReference>
<dbReference type="AlphaFoldDB" id="A0A087CD01"/>
<organism evidence="3 4">
    <name type="scientific">Bifidobacterium psychraerophilum</name>
    <dbReference type="NCBI Taxonomy" id="218140"/>
    <lineage>
        <taxon>Bacteria</taxon>
        <taxon>Bacillati</taxon>
        <taxon>Actinomycetota</taxon>
        <taxon>Actinomycetes</taxon>
        <taxon>Bifidobacteriales</taxon>
        <taxon>Bifidobacteriaceae</taxon>
        <taxon>Bifidobacterium</taxon>
    </lineage>
</organism>
<dbReference type="EMBL" id="JGZI01000010">
    <property type="protein sequence ID" value="KFI81151.1"/>
    <property type="molecule type" value="Genomic_DNA"/>
</dbReference>
<dbReference type="eggNOG" id="COG0620">
    <property type="taxonomic scope" value="Bacteria"/>
</dbReference>
<dbReference type="PANTHER" id="PTHR43844:SF2">
    <property type="entry name" value="SYNTHASE, VITAMIN-B12 INDEPENDENT, PUTATIVE (AFU_ORTHOLOGUE AFUA_3G12060)-RELATED"/>
    <property type="match status" value="1"/>
</dbReference>
<dbReference type="InterPro" id="IPR038071">
    <property type="entry name" value="UROD/MetE-like_sf"/>
</dbReference>
<dbReference type="Proteomes" id="UP000029050">
    <property type="component" value="Unassembled WGS sequence"/>
</dbReference>
<proteinExistence type="predicted"/>
<dbReference type="Pfam" id="PF01717">
    <property type="entry name" value="Meth_synt_2"/>
    <property type="match status" value="1"/>
</dbReference>